<dbReference type="RefSeq" id="WP_073325992.1">
    <property type="nucleotide sequence ID" value="NZ_FQXG01000006.1"/>
</dbReference>
<comment type="similarity">
    <text evidence="5">Belongs to the TDD superfamily. DTWD2 family.</text>
</comment>
<name>A0A1M5XYH3_9GAMM</name>
<evidence type="ECO:0000256" key="3">
    <source>
        <dbReference type="ARBA" id="ARBA00022691"/>
    </source>
</evidence>
<evidence type="ECO:0000256" key="5">
    <source>
        <dbReference type="ARBA" id="ARBA00034489"/>
    </source>
</evidence>
<sequence length="199" mass="22480">MTIPEDGKRRYCPRCGRPQRTCLCAHIRPLIHRTPVHILMHPSELKAAKGTARLTCQILTQGQLWVGETEQDFAPLRQALKGFKPQLLYPGPQAQAVEQCPPDPDRALLLLDGTWRKTHKLLQLNPWLQQLPCLSFAHPPQGDYQIRKAHRSDSLSTLEATAYALHQLEGLDPAPLHDAFTALKQSQLAHMPAQVRARY</sequence>
<dbReference type="GO" id="GO:0016432">
    <property type="term" value="F:tRNA-uridine aminocarboxypropyltransferase activity"/>
    <property type="evidence" value="ECO:0007669"/>
    <property type="project" value="UniProtKB-EC"/>
</dbReference>
<dbReference type="Pfam" id="PF03942">
    <property type="entry name" value="DTW"/>
    <property type="match status" value="1"/>
</dbReference>
<protein>
    <recommendedName>
        <fullName evidence="1">tRNA-uridine aminocarboxypropyltransferase</fullName>
        <ecNumber evidence="1">2.5.1.25</ecNumber>
    </recommendedName>
</protein>
<dbReference type="SMART" id="SM01144">
    <property type="entry name" value="DTW"/>
    <property type="match status" value="1"/>
</dbReference>
<dbReference type="PANTHER" id="PTHR21392:SF0">
    <property type="entry name" value="TRNA-URIDINE AMINOCARBOXYPROPYLTRANSFERASE 2"/>
    <property type="match status" value="1"/>
</dbReference>
<feature type="domain" description="DTW" evidence="6">
    <location>
        <begin position="8"/>
        <end position="192"/>
    </location>
</feature>
<dbReference type="AlphaFoldDB" id="A0A1M5XYH3"/>
<dbReference type="GO" id="GO:0008033">
    <property type="term" value="P:tRNA processing"/>
    <property type="evidence" value="ECO:0007669"/>
    <property type="project" value="UniProtKB-KW"/>
</dbReference>
<keyword evidence="4" id="KW-0819">tRNA processing</keyword>
<proteinExistence type="inferred from homology"/>
<keyword evidence="8" id="KW-1185">Reference proteome</keyword>
<evidence type="ECO:0000259" key="6">
    <source>
        <dbReference type="SMART" id="SM01144"/>
    </source>
</evidence>
<dbReference type="STRING" id="299255.SAMN02745129_3805"/>
<dbReference type="Proteomes" id="UP000184268">
    <property type="component" value="Unassembled WGS sequence"/>
</dbReference>
<reference evidence="7 8" key="1">
    <citation type="submission" date="2016-11" db="EMBL/GenBank/DDBJ databases">
        <authorList>
            <person name="Jaros S."/>
            <person name="Januszkiewicz K."/>
            <person name="Wedrychowicz H."/>
        </authorList>
    </citation>
    <scope>NUCLEOTIDE SEQUENCE [LARGE SCALE GENOMIC DNA]</scope>
    <source>
        <strain evidence="7 8">DSM 16917</strain>
    </source>
</reference>
<keyword evidence="3" id="KW-0949">S-adenosyl-L-methionine</keyword>
<gene>
    <name evidence="7" type="ORF">SAMN02745129_3805</name>
</gene>
<evidence type="ECO:0000256" key="2">
    <source>
        <dbReference type="ARBA" id="ARBA00022679"/>
    </source>
</evidence>
<keyword evidence="2" id="KW-0808">Transferase</keyword>
<organism evidence="7 8">
    <name type="scientific">Ferrimonas marina</name>
    <dbReference type="NCBI Taxonomy" id="299255"/>
    <lineage>
        <taxon>Bacteria</taxon>
        <taxon>Pseudomonadati</taxon>
        <taxon>Pseudomonadota</taxon>
        <taxon>Gammaproteobacteria</taxon>
        <taxon>Alteromonadales</taxon>
        <taxon>Ferrimonadaceae</taxon>
        <taxon>Ferrimonas</taxon>
    </lineage>
</organism>
<dbReference type="EC" id="2.5.1.25" evidence="1"/>
<dbReference type="OrthoDB" id="268835at2"/>
<dbReference type="InterPro" id="IPR005636">
    <property type="entry name" value="DTW"/>
</dbReference>
<accession>A0A1M5XYH3</accession>
<dbReference type="PANTHER" id="PTHR21392">
    <property type="entry name" value="TRNA-URIDINE AMINOCARBOXYPROPYLTRANSFERASE 2"/>
    <property type="match status" value="1"/>
</dbReference>
<dbReference type="EMBL" id="FQXG01000006">
    <property type="protein sequence ID" value="SHI04782.1"/>
    <property type="molecule type" value="Genomic_DNA"/>
</dbReference>
<evidence type="ECO:0000256" key="4">
    <source>
        <dbReference type="ARBA" id="ARBA00022694"/>
    </source>
</evidence>
<dbReference type="InterPro" id="IPR039262">
    <property type="entry name" value="DTWD2/TAPT"/>
</dbReference>
<evidence type="ECO:0000313" key="8">
    <source>
        <dbReference type="Proteomes" id="UP000184268"/>
    </source>
</evidence>
<evidence type="ECO:0000313" key="7">
    <source>
        <dbReference type="EMBL" id="SHI04782.1"/>
    </source>
</evidence>
<evidence type="ECO:0000256" key="1">
    <source>
        <dbReference type="ARBA" id="ARBA00012386"/>
    </source>
</evidence>